<dbReference type="OrthoDB" id="5984028at2759"/>
<dbReference type="Proteomes" id="UP000838878">
    <property type="component" value="Chromosome 8"/>
</dbReference>
<dbReference type="AlphaFoldDB" id="A0A8J9YKR7"/>
<feature type="region of interest" description="Disordered" evidence="2">
    <location>
        <begin position="1"/>
        <end position="23"/>
    </location>
</feature>
<evidence type="ECO:0000256" key="1">
    <source>
        <dbReference type="SAM" id="Coils"/>
    </source>
</evidence>
<keyword evidence="1" id="KW-0175">Coiled coil</keyword>
<keyword evidence="4" id="KW-1185">Reference proteome</keyword>
<feature type="non-terminal residue" evidence="3">
    <location>
        <position position="146"/>
    </location>
</feature>
<sequence length="146" mass="16951">MEVSYVTKRKKIRQSPQRSNSQYKVDNTDLTECKLRNIIQQELATTIQNLVTTQLNTMNDQINGFCESLNFINEQYEQMKAKLEEKSNIVDQLKRENDNLKASVKDLTSRLNTVEVHMRENNIEINGIPENKSENLSSNALAWETE</sequence>
<feature type="coiled-coil region" evidence="1">
    <location>
        <begin position="66"/>
        <end position="110"/>
    </location>
</feature>
<evidence type="ECO:0000313" key="4">
    <source>
        <dbReference type="Proteomes" id="UP000838878"/>
    </source>
</evidence>
<proteinExistence type="predicted"/>
<dbReference type="SUPFAM" id="SSF144284">
    <property type="entry name" value="Sec2 N-terminal region"/>
    <property type="match status" value="1"/>
</dbReference>
<feature type="compositionally biased region" description="Polar residues" evidence="2">
    <location>
        <begin position="14"/>
        <end position="23"/>
    </location>
</feature>
<protein>
    <submittedName>
        <fullName evidence="3">Uncharacterized protein</fullName>
    </submittedName>
</protein>
<organism evidence="3 4">
    <name type="scientific">Brenthis ino</name>
    <name type="common">lesser marbled fritillary</name>
    <dbReference type="NCBI Taxonomy" id="405034"/>
    <lineage>
        <taxon>Eukaryota</taxon>
        <taxon>Metazoa</taxon>
        <taxon>Ecdysozoa</taxon>
        <taxon>Arthropoda</taxon>
        <taxon>Hexapoda</taxon>
        <taxon>Insecta</taxon>
        <taxon>Pterygota</taxon>
        <taxon>Neoptera</taxon>
        <taxon>Endopterygota</taxon>
        <taxon>Lepidoptera</taxon>
        <taxon>Glossata</taxon>
        <taxon>Ditrysia</taxon>
        <taxon>Papilionoidea</taxon>
        <taxon>Nymphalidae</taxon>
        <taxon>Heliconiinae</taxon>
        <taxon>Argynnini</taxon>
        <taxon>Brenthis</taxon>
    </lineage>
</organism>
<evidence type="ECO:0000313" key="3">
    <source>
        <dbReference type="EMBL" id="CAH0730305.1"/>
    </source>
</evidence>
<accession>A0A8J9YKR7</accession>
<evidence type="ECO:0000256" key="2">
    <source>
        <dbReference type="SAM" id="MobiDB-lite"/>
    </source>
</evidence>
<dbReference type="EMBL" id="OV170228">
    <property type="protein sequence ID" value="CAH0730305.1"/>
    <property type="molecule type" value="Genomic_DNA"/>
</dbReference>
<name>A0A8J9YKR7_9NEOP</name>
<reference evidence="3" key="1">
    <citation type="submission" date="2021-12" db="EMBL/GenBank/DDBJ databases">
        <authorList>
            <person name="Martin H S."/>
        </authorList>
    </citation>
    <scope>NUCLEOTIDE SEQUENCE</scope>
</reference>
<gene>
    <name evidence="3" type="ORF">BINO364_LOCUS15301</name>
</gene>